<protein>
    <submittedName>
        <fullName evidence="1">Uncharacterized protein</fullName>
    </submittedName>
</protein>
<dbReference type="EMBL" id="LXQA010087384">
    <property type="protein sequence ID" value="MCI13223.1"/>
    <property type="molecule type" value="Genomic_DNA"/>
</dbReference>
<dbReference type="AlphaFoldDB" id="A0A392PMA4"/>
<evidence type="ECO:0000313" key="2">
    <source>
        <dbReference type="Proteomes" id="UP000265520"/>
    </source>
</evidence>
<feature type="non-terminal residue" evidence="1">
    <location>
        <position position="1"/>
    </location>
</feature>
<organism evidence="1 2">
    <name type="scientific">Trifolium medium</name>
    <dbReference type="NCBI Taxonomy" id="97028"/>
    <lineage>
        <taxon>Eukaryota</taxon>
        <taxon>Viridiplantae</taxon>
        <taxon>Streptophyta</taxon>
        <taxon>Embryophyta</taxon>
        <taxon>Tracheophyta</taxon>
        <taxon>Spermatophyta</taxon>
        <taxon>Magnoliopsida</taxon>
        <taxon>eudicotyledons</taxon>
        <taxon>Gunneridae</taxon>
        <taxon>Pentapetalae</taxon>
        <taxon>rosids</taxon>
        <taxon>fabids</taxon>
        <taxon>Fabales</taxon>
        <taxon>Fabaceae</taxon>
        <taxon>Papilionoideae</taxon>
        <taxon>50 kb inversion clade</taxon>
        <taxon>NPAAA clade</taxon>
        <taxon>Hologalegina</taxon>
        <taxon>IRL clade</taxon>
        <taxon>Trifolieae</taxon>
        <taxon>Trifolium</taxon>
    </lineage>
</organism>
<name>A0A392PMA4_9FABA</name>
<proteinExistence type="predicted"/>
<accession>A0A392PMA4</accession>
<reference evidence="1 2" key="1">
    <citation type="journal article" date="2018" name="Front. Plant Sci.">
        <title>Red Clover (Trifolium pratense) and Zigzag Clover (T. medium) - A Picture of Genomic Similarities and Differences.</title>
        <authorList>
            <person name="Dluhosova J."/>
            <person name="Istvanek J."/>
            <person name="Nedelnik J."/>
            <person name="Repkova J."/>
        </authorList>
    </citation>
    <scope>NUCLEOTIDE SEQUENCE [LARGE SCALE GENOMIC DNA]</scope>
    <source>
        <strain evidence="2">cv. 10/8</strain>
        <tissue evidence="1">Leaf</tissue>
    </source>
</reference>
<dbReference type="Proteomes" id="UP000265520">
    <property type="component" value="Unassembled WGS sequence"/>
</dbReference>
<evidence type="ECO:0000313" key="1">
    <source>
        <dbReference type="EMBL" id="MCI13223.1"/>
    </source>
</evidence>
<sequence length="129" mass="14090">EQIEVGLTQSSVHESEISPNDVLGKVFGPEHPGRVRCMGMGAAPTNTFRNNGVQLSNLGNSSTAAATSSSNFWQEKYTHLESQVQNTMEAFKAYIIMKEGRIPDQVASIFNSSNVSSFISLFLFLSLTK</sequence>
<comment type="caution">
    <text evidence="1">The sequence shown here is derived from an EMBL/GenBank/DDBJ whole genome shotgun (WGS) entry which is preliminary data.</text>
</comment>
<keyword evidence="2" id="KW-1185">Reference proteome</keyword>